<gene>
    <name evidence="1" type="ORF">EB796_021548</name>
</gene>
<organism evidence="1 2">
    <name type="scientific">Bugula neritina</name>
    <name type="common">Brown bryozoan</name>
    <name type="synonym">Sertularia neritina</name>
    <dbReference type="NCBI Taxonomy" id="10212"/>
    <lineage>
        <taxon>Eukaryota</taxon>
        <taxon>Metazoa</taxon>
        <taxon>Spiralia</taxon>
        <taxon>Lophotrochozoa</taxon>
        <taxon>Bryozoa</taxon>
        <taxon>Gymnolaemata</taxon>
        <taxon>Cheilostomatida</taxon>
        <taxon>Flustrina</taxon>
        <taxon>Buguloidea</taxon>
        <taxon>Bugulidae</taxon>
        <taxon>Bugula</taxon>
    </lineage>
</organism>
<name>A0A7J7J274_BUGNE</name>
<evidence type="ECO:0000313" key="2">
    <source>
        <dbReference type="Proteomes" id="UP000593567"/>
    </source>
</evidence>
<sequence>MTLALLSFLTESERYKRIEELRNNSSVPVELLARWPEQIKMLLLMVDVKPMLRPSAKELLDSDLYLDKDQIILHLESRIQELETKNELLTK</sequence>
<reference evidence="1" key="1">
    <citation type="submission" date="2020-06" db="EMBL/GenBank/DDBJ databases">
        <title>Draft genome of Bugula neritina, a colonial animal packing powerful symbionts and potential medicines.</title>
        <authorList>
            <person name="Rayko M."/>
        </authorList>
    </citation>
    <scope>NUCLEOTIDE SEQUENCE [LARGE SCALE GENOMIC DNA]</scope>
    <source>
        <strain evidence="1">Kwan_BN1</strain>
    </source>
</reference>
<dbReference type="AlphaFoldDB" id="A0A7J7J274"/>
<protein>
    <submittedName>
        <fullName evidence="1">EIF2AK1</fullName>
    </submittedName>
</protein>
<dbReference type="Proteomes" id="UP000593567">
    <property type="component" value="Unassembled WGS sequence"/>
</dbReference>
<comment type="caution">
    <text evidence="1">The sequence shown here is derived from an EMBL/GenBank/DDBJ whole genome shotgun (WGS) entry which is preliminary data.</text>
</comment>
<evidence type="ECO:0000313" key="1">
    <source>
        <dbReference type="EMBL" id="KAF6020175.1"/>
    </source>
</evidence>
<proteinExistence type="predicted"/>
<dbReference type="EMBL" id="VXIV02003191">
    <property type="protein sequence ID" value="KAF6020175.1"/>
    <property type="molecule type" value="Genomic_DNA"/>
</dbReference>
<accession>A0A7J7J274</accession>
<dbReference type="OrthoDB" id="1405469at2759"/>
<keyword evidence="2" id="KW-1185">Reference proteome</keyword>